<dbReference type="SUPFAM" id="SSF109709">
    <property type="entry name" value="KorB DNA-binding domain-like"/>
    <property type="match status" value="1"/>
</dbReference>
<name>A0A6M8HYK5_9PROT</name>
<dbReference type="GO" id="GO:0007059">
    <property type="term" value="P:chromosome segregation"/>
    <property type="evidence" value="ECO:0007669"/>
    <property type="project" value="TreeGrafter"/>
</dbReference>
<dbReference type="SUPFAM" id="SSF110849">
    <property type="entry name" value="ParB/Sulfiredoxin"/>
    <property type="match status" value="1"/>
</dbReference>
<evidence type="ECO:0000313" key="4">
    <source>
        <dbReference type="EMBL" id="QKE93613.1"/>
    </source>
</evidence>
<dbReference type="RefSeq" id="WP_172443584.1">
    <property type="nucleotide sequence ID" value="NZ_CP053711.1"/>
</dbReference>
<dbReference type="SMART" id="SM00470">
    <property type="entry name" value="ParB"/>
    <property type="match status" value="1"/>
</dbReference>
<sequence>MGKTPAVKPSFGTGVLSGLRQAAGTTQGGEPLHLPLDQIAEDPDQPRSVFSEVELEQMAETIRLVGVLSPVGVRKRDGGGYVLIYGARRLRGSRLAGKRTIPAVLVPKDQATLAVQVIENQARAGLANSDLAAAVNRLFADKMTVKQIAVVCNIKEYQVAAFRSAEKLPTCLLSRLDTADMRALYDLSRVWEKQPAEVEAALPDQGTYITITEARRIIEGITGKAATGGFRTKEDQAGEAQEPKGPELRFPATSPEQPTLNGEPAVRGRREDVAPASPALSTAPASRSLNKGPTAPEQPAPSTGLPVFVMELTDGRRGVLITGRRTGTKGMALLDVDGEEITAAFAELRTVDVD</sequence>
<keyword evidence="5" id="KW-1185">Reference proteome</keyword>
<dbReference type="PANTHER" id="PTHR33375">
    <property type="entry name" value="CHROMOSOME-PARTITIONING PROTEIN PARB-RELATED"/>
    <property type="match status" value="1"/>
</dbReference>
<dbReference type="PANTHER" id="PTHR33375:SF1">
    <property type="entry name" value="CHROMOSOME-PARTITIONING PROTEIN PARB-RELATED"/>
    <property type="match status" value="1"/>
</dbReference>
<reference evidence="4 5" key="1">
    <citation type="journal article" date="2014" name="World J. Microbiol. Biotechnol.">
        <title>Biodiversity and physiological characteristics of Antarctic and Arctic lichens-associated bacteria.</title>
        <authorList>
            <person name="Lee Y.M."/>
            <person name="Kim E.H."/>
            <person name="Lee H.K."/>
            <person name="Hong S.G."/>
        </authorList>
    </citation>
    <scope>NUCLEOTIDE SEQUENCE [LARGE SCALE GENOMIC DNA]</scope>
    <source>
        <strain evidence="4 5">PAMC 26569</strain>
        <plasmid evidence="4">unnamed4</plasmid>
    </source>
</reference>
<dbReference type="NCBIfam" id="TIGR00180">
    <property type="entry name" value="parB_part"/>
    <property type="match status" value="1"/>
</dbReference>
<feature type="compositionally biased region" description="Basic and acidic residues" evidence="2">
    <location>
        <begin position="231"/>
        <end position="247"/>
    </location>
</feature>
<feature type="domain" description="ParB-like N-terminal" evidence="3">
    <location>
        <begin position="32"/>
        <end position="121"/>
    </location>
</feature>
<gene>
    <name evidence="4" type="ORF">HN018_25975</name>
</gene>
<dbReference type="GO" id="GO:0003677">
    <property type="term" value="F:DNA binding"/>
    <property type="evidence" value="ECO:0007669"/>
    <property type="project" value="InterPro"/>
</dbReference>
<dbReference type="Gene3D" id="3.90.1530.30">
    <property type="match status" value="1"/>
</dbReference>
<evidence type="ECO:0000256" key="2">
    <source>
        <dbReference type="SAM" id="MobiDB-lite"/>
    </source>
</evidence>
<evidence type="ECO:0000259" key="3">
    <source>
        <dbReference type="SMART" id="SM00470"/>
    </source>
</evidence>
<keyword evidence="4" id="KW-0614">Plasmid</keyword>
<organism evidence="4 5">
    <name type="scientific">Lichenicola cladoniae</name>
    <dbReference type="NCBI Taxonomy" id="1484109"/>
    <lineage>
        <taxon>Bacteria</taxon>
        <taxon>Pseudomonadati</taxon>
        <taxon>Pseudomonadota</taxon>
        <taxon>Alphaproteobacteria</taxon>
        <taxon>Acetobacterales</taxon>
        <taxon>Acetobacteraceae</taxon>
        <taxon>Lichenicola</taxon>
    </lineage>
</organism>
<dbReference type="Pfam" id="PF02195">
    <property type="entry name" value="ParB_N"/>
    <property type="match status" value="1"/>
</dbReference>
<dbReference type="Gene3D" id="1.10.10.2830">
    <property type="match status" value="1"/>
</dbReference>
<dbReference type="InterPro" id="IPR050336">
    <property type="entry name" value="Chromosome_partition/occlusion"/>
</dbReference>
<comment type="similarity">
    <text evidence="1">Belongs to the ParB family.</text>
</comment>
<evidence type="ECO:0000256" key="1">
    <source>
        <dbReference type="ARBA" id="ARBA00006295"/>
    </source>
</evidence>
<feature type="region of interest" description="Disordered" evidence="2">
    <location>
        <begin position="227"/>
        <end position="305"/>
    </location>
</feature>
<dbReference type="InterPro" id="IPR003115">
    <property type="entry name" value="ParB_N"/>
</dbReference>
<dbReference type="InterPro" id="IPR036086">
    <property type="entry name" value="ParB/Sulfiredoxin_sf"/>
</dbReference>
<evidence type="ECO:0000313" key="5">
    <source>
        <dbReference type="Proteomes" id="UP000500767"/>
    </source>
</evidence>
<dbReference type="GO" id="GO:0005694">
    <property type="term" value="C:chromosome"/>
    <property type="evidence" value="ECO:0007669"/>
    <property type="project" value="TreeGrafter"/>
</dbReference>
<dbReference type="Proteomes" id="UP000500767">
    <property type="component" value="Plasmid unnamed4"/>
</dbReference>
<protein>
    <submittedName>
        <fullName evidence="4">ParB/RepB/Spo0J family partition protein</fullName>
    </submittedName>
</protein>
<proteinExistence type="inferred from homology"/>
<feature type="compositionally biased region" description="Low complexity" evidence="2">
    <location>
        <begin position="274"/>
        <end position="286"/>
    </location>
</feature>
<dbReference type="KEGG" id="lck:HN018_25975"/>
<geneLocation type="plasmid" evidence="4 5">
    <name>unnamed4</name>
</geneLocation>
<dbReference type="EMBL" id="CP053711">
    <property type="protein sequence ID" value="QKE93613.1"/>
    <property type="molecule type" value="Genomic_DNA"/>
</dbReference>
<accession>A0A6M8HYK5</accession>
<dbReference type="InterPro" id="IPR004437">
    <property type="entry name" value="ParB/RepB/Spo0J"/>
</dbReference>
<dbReference type="AlphaFoldDB" id="A0A6M8HYK5"/>